<dbReference type="STRING" id="542762.A0A4S4DEJ3"/>
<comment type="caution">
    <text evidence="3">The sequence shown here is derived from an EMBL/GenBank/DDBJ whole genome shotgun (WGS) entry which is preliminary data.</text>
</comment>
<organism evidence="3 4">
    <name type="scientific">Camellia sinensis var. sinensis</name>
    <name type="common">China tea</name>
    <dbReference type="NCBI Taxonomy" id="542762"/>
    <lineage>
        <taxon>Eukaryota</taxon>
        <taxon>Viridiplantae</taxon>
        <taxon>Streptophyta</taxon>
        <taxon>Embryophyta</taxon>
        <taxon>Tracheophyta</taxon>
        <taxon>Spermatophyta</taxon>
        <taxon>Magnoliopsida</taxon>
        <taxon>eudicotyledons</taxon>
        <taxon>Gunneridae</taxon>
        <taxon>Pentapetalae</taxon>
        <taxon>asterids</taxon>
        <taxon>Ericales</taxon>
        <taxon>Theaceae</taxon>
        <taxon>Camellia</taxon>
    </lineage>
</organism>
<evidence type="ECO:0000313" key="4">
    <source>
        <dbReference type="Proteomes" id="UP000306102"/>
    </source>
</evidence>
<reference evidence="3 4" key="1">
    <citation type="journal article" date="2018" name="Proc. Natl. Acad. Sci. U.S.A.">
        <title>Draft genome sequence of Camellia sinensis var. sinensis provides insights into the evolution of the tea genome and tea quality.</title>
        <authorList>
            <person name="Wei C."/>
            <person name="Yang H."/>
            <person name="Wang S."/>
            <person name="Zhao J."/>
            <person name="Liu C."/>
            <person name="Gao L."/>
            <person name="Xia E."/>
            <person name="Lu Y."/>
            <person name="Tai Y."/>
            <person name="She G."/>
            <person name="Sun J."/>
            <person name="Cao H."/>
            <person name="Tong W."/>
            <person name="Gao Q."/>
            <person name="Li Y."/>
            <person name="Deng W."/>
            <person name="Jiang X."/>
            <person name="Wang W."/>
            <person name="Chen Q."/>
            <person name="Zhang S."/>
            <person name="Li H."/>
            <person name="Wu J."/>
            <person name="Wang P."/>
            <person name="Li P."/>
            <person name="Shi C."/>
            <person name="Zheng F."/>
            <person name="Jian J."/>
            <person name="Huang B."/>
            <person name="Shan D."/>
            <person name="Shi M."/>
            <person name="Fang C."/>
            <person name="Yue Y."/>
            <person name="Li F."/>
            <person name="Li D."/>
            <person name="Wei S."/>
            <person name="Han B."/>
            <person name="Jiang C."/>
            <person name="Yin Y."/>
            <person name="Xia T."/>
            <person name="Zhang Z."/>
            <person name="Bennetzen J.L."/>
            <person name="Zhao S."/>
            <person name="Wan X."/>
        </authorList>
    </citation>
    <scope>NUCLEOTIDE SEQUENCE [LARGE SCALE GENOMIC DNA]</scope>
    <source>
        <strain evidence="4">cv. Shuchazao</strain>
        <tissue evidence="3">Leaf</tissue>
    </source>
</reference>
<dbReference type="Gene3D" id="2.70.160.11">
    <property type="entry name" value="Hnrnp arginine n-methyltransferase1"/>
    <property type="match status" value="1"/>
</dbReference>
<evidence type="ECO:0000256" key="2">
    <source>
        <dbReference type="ARBA" id="ARBA00022737"/>
    </source>
</evidence>
<dbReference type="PANTHER" id="PTHR11227">
    <property type="entry name" value="WD-REPEAT PROTEIN INTERACTING WITH PHOSPHOINOSIDES WIPI -RELATED"/>
    <property type="match status" value="1"/>
</dbReference>
<dbReference type="EMBL" id="SDRB02011503">
    <property type="protein sequence ID" value="THG01112.1"/>
    <property type="molecule type" value="Genomic_DNA"/>
</dbReference>
<proteinExistence type="predicted"/>
<keyword evidence="4" id="KW-1185">Reference proteome</keyword>
<dbReference type="Proteomes" id="UP000306102">
    <property type="component" value="Unassembled WGS sequence"/>
</dbReference>
<dbReference type="AlphaFoldDB" id="A0A4S4DEJ3"/>
<keyword evidence="2" id="KW-0677">Repeat</keyword>
<name>A0A4S4DEJ3_CAMSN</name>
<keyword evidence="1" id="KW-0853">WD repeat</keyword>
<evidence type="ECO:0000256" key="1">
    <source>
        <dbReference type="ARBA" id="ARBA00022574"/>
    </source>
</evidence>
<evidence type="ECO:0000313" key="3">
    <source>
        <dbReference type="EMBL" id="THG01112.1"/>
    </source>
</evidence>
<gene>
    <name evidence="3" type="ORF">TEA_024982</name>
</gene>
<protein>
    <submittedName>
        <fullName evidence="3">Uncharacterized protein</fullName>
    </submittedName>
</protein>
<dbReference type="InterPro" id="IPR048720">
    <property type="entry name" value="PROPPIN"/>
</dbReference>
<sequence>MGEDSSTCSSAVQSPAMVSHNSSSSLDALISPSTSANPGSSLSFMKGVLPKYFSSEWSFAQFHFPKYTEFIAAFGSQNTVIIVGMDRRYGGFCTNAMFCRKEIGGKRSLVFINLFDHKQGLQGYKKDLIAAHIVFLCREEELYEIDVPLEFEAPVGTRIHGLACWFDVLFDRRNITVILDFCFEFQLQGGNWKNPNG</sequence>
<accession>A0A4S4DEJ3</accession>